<sequence>MPSTSRSWLPIISNEYFVMEEDTSGSEVEEDTSEEEEEDDLEMLDLWGETEDSSSLDEMNAYDQWLLSDPDLVLAVCRPRVFNEASSMAFYMTPLAMATMVQALRGRHASACVHMNLRIPRHCLFDDMDWSSGALRMLCLPNAGGSSHLSEVLSLEILHRCLGAELAETEMEIRYFFAYQPITDYTVTVPSLAGLVGYGHGHGHGHAHAHHHGPVKLGVSVTRAFSFRGPYRRADCRKLLRKKLRGIIASSKNVVGGKLYKQILHVLVPSGKVARTVYSTWKRMSAELVHNTVVVVSIVNAPWVFTNRR</sequence>
<keyword evidence="3" id="KW-1185">Reference proteome</keyword>
<feature type="region of interest" description="Disordered" evidence="1">
    <location>
        <begin position="20"/>
        <end position="40"/>
    </location>
</feature>
<dbReference type="EMBL" id="JAAAJB010000185">
    <property type="protein sequence ID" value="KAG0262498.1"/>
    <property type="molecule type" value="Genomic_DNA"/>
</dbReference>
<evidence type="ECO:0000313" key="2">
    <source>
        <dbReference type="EMBL" id="KAG0262498.1"/>
    </source>
</evidence>
<evidence type="ECO:0000313" key="3">
    <source>
        <dbReference type="Proteomes" id="UP000807716"/>
    </source>
</evidence>
<reference evidence="2" key="1">
    <citation type="journal article" date="2020" name="Fungal Divers.">
        <title>Resolving the Mortierellaceae phylogeny through synthesis of multi-gene phylogenetics and phylogenomics.</title>
        <authorList>
            <person name="Vandepol N."/>
            <person name="Liber J."/>
            <person name="Desiro A."/>
            <person name="Na H."/>
            <person name="Kennedy M."/>
            <person name="Barry K."/>
            <person name="Grigoriev I.V."/>
            <person name="Miller A.N."/>
            <person name="O'Donnell K."/>
            <person name="Stajich J.E."/>
            <person name="Bonito G."/>
        </authorList>
    </citation>
    <scope>NUCLEOTIDE SEQUENCE</scope>
    <source>
        <strain evidence="2">BC1065</strain>
    </source>
</reference>
<comment type="caution">
    <text evidence="2">The sequence shown here is derived from an EMBL/GenBank/DDBJ whole genome shotgun (WGS) entry which is preliminary data.</text>
</comment>
<dbReference type="AlphaFoldDB" id="A0A9P6U774"/>
<gene>
    <name evidence="2" type="ORF">DFQ27_002294</name>
</gene>
<dbReference type="OrthoDB" id="10260545at2759"/>
<proteinExistence type="predicted"/>
<accession>A0A9P6U774</accession>
<protein>
    <submittedName>
        <fullName evidence="2">Uncharacterized protein</fullName>
    </submittedName>
</protein>
<name>A0A9P6U774_9FUNG</name>
<evidence type="ECO:0000256" key="1">
    <source>
        <dbReference type="SAM" id="MobiDB-lite"/>
    </source>
</evidence>
<organism evidence="2 3">
    <name type="scientific">Actinomortierella ambigua</name>
    <dbReference type="NCBI Taxonomy" id="1343610"/>
    <lineage>
        <taxon>Eukaryota</taxon>
        <taxon>Fungi</taxon>
        <taxon>Fungi incertae sedis</taxon>
        <taxon>Mucoromycota</taxon>
        <taxon>Mortierellomycotina</taxon>
        <taxon>Mortierellomycetes</taxon>
        <taxon>Mortierellales</taxon>
        <taxon>Mortierellaceae</taxon>
        <taxon>Actinomortierella</taxon>
    </lineage>
</organism>
<dbReference type="Proteomes" id="UP000807716">
    <property type="component" value="Unassembled WGS sequence"/>
</dbReference>